<evidence type="ECO:0000256" key="1">
    <source>
        <dbReference type="SAM" id="Phobius"/>
    </source>
</evidence>
<keyword evidence="1" id="KW-0812">Transmembrane</keyword>
<evidence type="ECO:0000313" key="2">
    <source>
        <dbReference type="EMBL" id="VDN13964.1"/>
    </source>
</evidence>
<gene>
    <name evidence="2" type="ORF">DILT_LOCUS9795</name>
</gene>
<feature type="transmembrane region" description="Helical" evidence="1">
    <location>
        <begin position="41"/>
        <end position="59"/>
    </location>
</feature>
<reference evidence="2 3" key="1">
    <citation type="submission" date="2018-11" db="EMBL/GenBank/DDBJ databases">
        <authorList>
            <consortium name="Pathogen Informatics"/>
        </authorList>
    </citation>
    <scope>NUCLEOTIDE SEQUENCE [LARGE SCALE GENOMIC DNA]</scope>
</reference>
<keyword evidence="3" id="KW-1185">Reference proteome</keyword>
<organism evidence="2 3">
    <name type="scientific">Dibothriocephalus latus</name>
    <name type="common">Fish tapeworm</name>
    <name type="synonym">Diphyllobothrium latum</name>
    <dbReference type="NCBI Taxonomy" id="60516"/>
    <lineage>
        <taxon>Eukaryota</taxon>
        <taxon>Metazoa</taxon>
        <taxon>Spiralia</taxon>
        <taxon>Lophotrochozoa</taxon>
        <taxon>Platyhelminthes</taxon>
        <taxon>Cestoda</taxon>
        <taxon>Eucestoda</taxon>
        <taxon>Diphyllobothriidea</taxon>
        <taxon>Diphyllobothriidae</taxon>
        <taxon>Dibothriocephalus</taxon>
    </lineage>
</organism>
<protein>
    <submittedName>
        <fullName evidence="2">Uncharacterized protein</fullName>
    </submittedName>
</protein>
<dbReference type="EMBL" id="UYRU01057872">
    <property type="protein sequence ID" value="VDN13964.1"/>
    <property type="molecule type" value="Genomic_DNA"/>
</dbReference>
<keyword evidence="1" id="KW-1133">Transmembrane helix</keyword>
<accession>A0A3P7LB59</accession>
<dbReference type="Proteomes" id="UP000281553">
    <property type="component" value="Unassembled WGS sequence"/>
</dbReference>
<sequence>METTTGTLSPPLGRGRLAVINLIVAMCQFNDQKLKEEVCRLNFIPLFMASVIAWMVVVADWQDCSIWLTTEGQV</sequence>
<keyword evidence="1" id="KW-0472">Membrane</keyword>
<name>A0A3P7LB59_DIBLA</name>
<evidence type="ECO:0000313" key="3">
    <source>
        <dbReference type="Proteomes" id="UP000281553"/>
    </source>
</evidence>
<proteinExistence type="predicted"/>
<dbReference type="AlphaFoldDB" id="A0A3P7LB59"/>